<dbReference type="PANTHER" id="PTHR20922">
    <property type="entry name" value="DNL-TYPE ZINC FINGER PROTEIN"/>
    <property type="match status" value="1"/>
</dbReference>
<comment type="caution">
    <text evidence="6">The sequence shown here is derived from an EMBL/GenBank/DDBJ whole genome shotgun (WGS) entry which is preliminary data.</text>
</comment>
<name>A0A8K0GGN6_IGNLU</name>
<dbReference type="Pfam" id="PF05180">
    <property type="entry name" value="zf-DNL"/>
    <property type="match status" value="1"/>
</dbReference>
<dbReference type="GO" id="GO:0006457">
    <property type="term" value="P:protein folding"/>
    <property type="evidence" value="ECO:0007669"/>
    <property type="project" value="TreeGrafter"/>
</dbReference>
<evidence type="ECO:0000256" key="1">
    <source>
        <dbReference type="ARBA" id="ARBA00022723"/>
    </source>
</evidence>
<reference evidence="6" key="1">
    <citation type="submission" date="2019-08" db="EMBL/GenBank/DDBJ databases">
        <title>The genome of the North American firefly Photinus pyralis.</title>
        <authorList>
            <consortium name="Photinus pyralis genome working group"/>
            <person name="Fallon T.R."/>
            <person name="Sander Lower S.E."/>
            <person name="Weng J.-K."/>
        </authorList>
    </citation>
    <scope>NUCLEOTIDE SEQUENCE</scope>
    <source>
        <strain evidence="6">TRF0915ILg1</strain>
        <tissue evidence="6">Whole body</tissue>
    </source>
</reference>
<dbReference type="GO" id="GO:0005739">
    <property type="term" value="C:mitochondrion"/>
    <property type="evidence" value="ECO:0007669"/>
    <property type="project" value="TreeGrafter"/>
</dbReference>
<gene>
    <name evidence="6" type="ORF">ILUMI_05118</name>
</gene>
<evidence type="ECO:0000256" key="3">
    <source>
        <dbReference type="ARBA" id="ARBA00022833"/>
    </source>
</evidence>
<evidence type="ECO:0000256" key="2">
    <source>
        <dbReference type="ARBA" id="ARBA00022771"/>
    </source>
</evidence>
<feature type="domain" description="DNL-type" evidence="5">
    <location>
        <begin position="57"/>
        <end position="144"/>
    </location>
</feature>
<dbReference type="PROSITE" id="PS51501">
    <property type="entry name" value="ZF_DNL"/>
    <property type="match status" value="1"/>
</dbReference>
<dbReference type="GO" id="GO:0050821">
    <property type="term" value="P:protein stabilization"/>
    <property type="evidence" value="ECO:0007669"/>
    <property type="project" value="TreeGrafter"/>
</dbReference>
<keyword evidence="1" id="KW-0479">Metal-binding</keyword>
<dbReference type="GO" id="GO:0051087">
    <property type="term" value="F:protein-folding chaperone binding"/>
    <property type="evidence" value="ECO:0007669"/>
    <property type="project" value="TreeGrafter"/>
</dbReference>
<evidence type="ECO:0000256" key="4">
    <source>
        <dbReference type="PROSITE-ProRule" id="PRU00834"/>
    </source>
</evidence>
<dbReference type="GO" id="GO:0008270">
    <property type="term" value="F:zinc ion binding"/>
    <property type="evidence" value="ECO:0007669"/>
    <property type="project" value="UniProtKB-KW"/>
</dbReference>
<protein>
    <recommendedName>
        <fullName evidence="5">DNL-type domain-containing protein</fullName>
    </recommendedName>
</protein>
<accession>A0A8K0GGN6</accession>
<dbReference type="GO" id="GO:0030150">
    <property type="term" value="P:protein import into mitochondrial matrix"/>
    <property type="evidence" value="ECO:0007669"/>
    <property type="project" value="TreeGrafter"/>
</dbReference>
<dbReference type="InterPro" id="IPR024158">
    <property type="entry name" value="Mt_import_TIM15"/>
</dbReference>
<evidence type="ECO:0000259" key="5">
    <source>
        <dbReference type="PROSITE" id="PS51501"/>
    </source>
</evidence>
<sequence>MSARSLSRCFTYSKLLFRRGFVNAIYNKQEVVQKGMYDLNRSYCSSPSLVGKTPLGKIESQLQLIFTCKVCKERNSFQISKLAYEKGVVIVKCNGCNNNHLIADNLNWFEDLSGKKNIEEILAEKGESVTKINIGEFIPRINTS</sequence>
<dbReference type="Proteomes" id="UP000801492">
    <property type="component" value="Unassembled WGS sequence"/>
</dbReference>
<evidence type="ECO:0000313" key="6">
    <source>
        <dbReference type="EMBL" id="KAF2901062.1"/>
    </source>
</evidence>
<evidence type="ECO:0000313" key="7">
    <source>
        <dbReference type="Proteomes" id="UP000801492"/>
    </source>
</evidence>
<keyword evidence="2 4" id="KW-0863">Zinc-finger</keyword>
<proteinExistence type="predicted"/>
<dbReference type="PANTHER" id="PTHR20922:SF13">
    <property type="entry name" value="DNL-TYPE ZINC FINGER PROTEIN"/>
    <property type="match status" value="1"/>
</dbReference>
<keyword evidence="7" id="KW-1185">Reference proteome</keyword>
<dbReference type="EMBL" id="VTPC01001891">
    <property type="protein sequence ID" value="KAF2901062.1"/>
    <property type="molecule type" value="Genomic_DNA"/>
</dbReference>
<dbReference type="OrthoDB" id="512667at2759"/>
<dbReference type="InterPro" id="IPR007853">
    <property type="entry name" value="Znf_DNL-typ"/>
</dbReference>
<dbReference type="AlphaFoldDB" id="A0A8K0GGN6"/>
<keyword evidence="3" id="KW-0862">Zinc</keyword>
<organism evidence="6 7">
    <name type="scientific">Ignelater luminosus</name>
    <name type="common">Cucubano</name>
    <name type="synonym">Pyrophorus luminosus</name>
    <dbReference type="NCBI Taxonomy" id="2038154"/>
    <lineage>
        <taxon>Eukaryota</taxon>
        <taxon>Metazoa</taxon>
        <taxon>Ecdysozoa</taxon>
        <taxon>Arthropoda</taxon>
        <taxon>Hexapoda</taxon>
        <taxon>Insecta</taxon>
        <taxon>Pterygota</taxon>
        <taxon>Neoptera</taxon>
        <taxon>Endopterygota</taxon>
        <taxon>Coleoptera</taxon>
        <taxon>Polyphaga</taxon>
        <taxon>Elateriformia</taxon>
        <taxon>Elateroidea</taxon>
        <taxon>Elateridae</taxon>
        <taxon>Agrypninae</taxon>
        <taxon>Pyrophorini</taxon>
        <taxon>Ignelater</taxon>
    </lineage>
</organism>